<dbReference type="InterPro" id="IPR024654">
    <property type="entry name" value="Calcineurin-like_PHP_lpxH"/>
</dbReference>
<dbReference type="InterPro" id="IPR029052">
    <property type="entry name" value="Metallo-depent_PP-like"/>
</dbReference>
<dbReference type="EMBL" id="FPKX01000011">
    <property type="protein sequence ID" value="SFZ97661.1"/>
    <property type="molecule type" value="Genomic_DNA"/>
</dbReference>
<name>A0A1W1ECB4_9ZZZZ</name>
<dbReference type="PIRSF" id="PIRSF000883">
    <property type="entry name" value="Pesterase_MJ0912"/>
    <property type="match status" value="1"/>
</dbReference>
<dbReference type="CDD" id="cd00838">
    <property type="entry name" value="MPP_superfamily"/>
    <property type="match status" value="1"/>
</dbReference>
<dbReference type="Gene3D" id="3.60.21.10">
    <property type="match status" value="1"/>
</dbReference>
<evidence type="ECO:0000313" key="2">
    <source>
        <dbReference type="EMBL" id="SFZ97661.1"/>
    </source>
</evidence>
<reference evidence="2" key="1">
    <citation type="submission" date="2016-10" db="EMBL/GenBank/DDBJ databases">
        <authorList>
            <person name="de Groot N.N."/>
        </authorList>
    </citation>
    <scope>NUCLEOTIDE SEQUENCE</scope>
</reference>
<protein>
    <submittedName>
        <fullName evidence="2">Diadenosine tetraphosphatase and related serine/threonine protein phosphatases</fullName>
    </submittedName>
</protein>
<gene>
    <name evidence="2" type="ORF">MNB_SV-5-1260</name>
</gene>
<dbReference type="Pfam" id="PF12850">
    <property type="entry name" value="Metallophos_2"/>
    <property type="match status" value="1"/>
</dbReference>
<organism evidence="2">
    <name type="scientific">hydrothermal vent metagenome</name>
    <dbReference type="NCBI Taxonomy" id="652676"/>
    <lineage>
        <taxon>unclassified sequences</taxon>
        <taxon>metagenomes</taxon>
        <taxon>ecological metagenomes</taxon>
    </lineage>
</organism>
<accession>A0A1W1ECB4</accession>
<evidence type="ECO:0000259" key="1">
    <source>
        <dbReference type="Pfam" id="PF12850"/>
    </source>
</evidence>
<dbReference type="AlphaFoldDB" id="A0A1W1ECB4"/>
<sequence length="212" mass="24159">MAQYNIDRVISLGDVSGYYPFINEVIELLEAHNTINLIGNHDRYIIDNTECPRSTSANFCLTYQKSVITDKNRAWLAKSSPSLIIGESSFVHGGWDDPEDEYLYKINASYFERFNEKFFFCGHTHVQKHIQFENGQCFTNPGSVGQPRDGINTAAYCLFDEKTGAIELRRVTYNIDKVANKMKALGFDEKFYSNLYVGTRIGGNIDYISVNL</sequence>
<dbReference type="InterPro" id="IPR011152">
    <property type="entry name" value="Pesterase_MJ0912"/>
</dbReference>
<proteinExistence type="predicted"/>
<feature type="domain" description="Calcineurin-like phosphoesterase" evidence="1">
    <location>
        <begin position="3"/>
        <end position="163"/>
    </location>
</feature>
<dbReference type="SUPFAM" id="SSF56300">
    <property type="entry name" value="Metallo-dependent phosphatases"/>
    <property type="match status" value="1"/>
</dbReference>